<evidence type="ECO:0000313" key="1">
    <source>
        <dbReference type="EMBL" id="MPN50244.1"/>
    </source>
</evidence>
<dbReference type="AlphaFoldDB" id="A0A645IPH6"/>
<proteinExistence type="predicted"/>
<dbReference type="EMBL" id="VSSQ01114248">
    <property type="protein sequence ID" value="MPN50244.1"/>
    <property type="molecule type" value="Genomic_DNA"/>
</dbReference>
<gene>
    <name evidence="1" type="ORF">SDC9_197870</name>
</gene>
<organism evidence="1">
    <name type="scientific">bioreactor metagenome</name>
    <dbReference type="NCBI Taxonomy" id="1076179"/>
    <lineage>
        <taxon>unclassified sequences</taxon>
        <taxon>metagenomes</taxon>
        <taxon>ecological metagenomes</taxon>
    </lineage>
</organism>
<name>A0A645IPH6_9ZZZZ</name>
<sequence length="114" mass="12897">MGRAQLHSPVFHHFRHHVGDGGVPFAPVVPYGAQALVHIFRQLCTHNAVVKQMAAKQFFHIKISQIQSLLTVDKKQKQDTKNDLFCPVYYSKMVVSYCTMGDGEATRGERSNLR</sequence>
<accession>A0A645IPH6</accession>
<protein>
    <submittedName>
        <fullName evidence="1">Uncharacterized protein</fullName>
    </submittedName>
</protein>
<comment type="caution">
    <text evidence="1">The sequence shown here is derived from an EMBL/GenBank/DDBJ whole genome shotgun (WGS) entry which is preliminary data.</text>
</comment>
<reference evidence="1" key="1">
    <citation type="submission" date="2019-08" db="EMBL/GenBank/DDBJ databases">
        <authorList>
            <person name="Kucharzyk K."/>
            <person name="Murdoch R.W."/>
            <person name="Higgins S."/>
            <person name="Loffler F."/>
        </authorList>
    </citation>
    <scope>NUCLEOTIDE SEQUENCE</scope>
</reference>